<dbReference type="Proteomes" id="UP000002630">
    <property type="component" value="Unassembled WGS sequence"/>
</dbReference>
<evidence type="ECO:0000256" key="1">
    <source>
        <dbReference type="SAM" id="Phobius"/>
    </source>
</evidence>
<evidence type="ECO:0000313" key="2">
    <source>
        <dbReference type="EMBL" id="CBN78237.1"/>
    </source>
</evidence>
<dbReference type="AlphaFoldDB" id="D8LNM7"/>
<reference evidence="2 3" key="1">
    <citation type="journal article" date="2010" name="Nature">
        <title>The Ectocarpus genome and the independent evolution of multicellularity in brown algae.</title>
        <authorList>
            <person name="Cock J.M."/>
            <person name="Sterck L."/>
            <person name="Rouze P."/>
            <person name="Scornet D."/>
            <person name="Allen A.E."/>
            <person name="Amoutzias G."/>
            <person name="Anthouard V."/>
            <person name="Artiguenave F."/>
            <person name="Aury J.M."/>
            <person name="Badger J.H."/>
            <person name="Beszteri B."/>
            <person name="Billiau K."/>
            <person name="Bonnet E."/>
            <person name="Bothwell J.H."/>
            <person name="Bowler C."/>
            <person name="Boyen C."/>
            <person name="Brownlee C."/>
            <person name="Carrano C.J."/>
            <person name="Charrier B."/>
            <person name="Cho G.Y."/>
            <person name="Coelho S.M."/>
            <person name="Collen J."/>
            <person name="Corre E."/>
            <person name="Da Silva C."/>
            <person name="Delage L."/>
            <person name="Delaroque N."/>
            <person name="Dittami S.M."/>
            <person name="Doulbeau S."/>
            <person name="Elias M."/>
            <person name="Farnham G."/>
            <person name="Gachon C.M."/>
            <person name="Gschloessl B."/>
            <person name="Heesch S."/>
            <person name="Jabbari K."/>
            <person name="Jubin C."/>
            <person name="Kawai H."/>
            <person name="Kimura K."/>
            <person name="Kloareg B."/>
            <person name="Kupper F.C."/>
            <person name="Lang D."/>
            <person name="Le Bail A."/>
            <person name="Leblanc C."/>
            <person name="Lerouge P."/>
            <person name="Lohr M."/>
            <person name="Lopez P.J."/>
            <person name="Martens C."/>
            <person name="Maumus F."/>
            <person name="Michel G."/>
            <person name="Miranda-Saavedra D."/>
            <person name="Morales J."/>
            <person name="Moreau H."/>
            <person name="Motomura T."/>
            <person name="Nagasato C."/>
            <person name="Napoli C.A."/>
            <person name="Nelson D.R."/>
            <person name="Nyvall-Collen P."/>
            <person name="Peters A.F."/>
            <person name="Pommier C."/>
            <person name="Potin P."/>
            <person name="Poulain J."/>
            <person name="Quesneville H."/>
            <person name="Read B."/>
            <person name="Rensing S.A."/>
            <person name="Ritter A."/>
            <person name="Rousvoal S."/>
            <person name="Samanta M."/>
            <person name="Samson G."/>
            <person name="Schroeder D.C."/>
            <person name="Segurens B."/>
            <person name="Strittmatter M."/>
            <person name="Tonon T."/>
            <person name="Tregear J.W."/>
            <person name="Valentin K."/>
            <person name="von Dassow P."/>
            <person name="Yamagishi T."/>
            <person name="Van de Peer Y."/>
            <person name="Wincker P."/>
        </authorList>
    </citation>
    <scope>NUCLEOTIDE SEQUENCE [LARGE SCALE GENOMIC DNA]</scope>
    <source>
        <strain evidence="3">Ec32 / CCAP1310/4</strain>
    </source>
</reference>
<name>D8LNM7_ECTSI</name>
<accession>D8LNM7</accession>
<keyword evidence="1" id="KW-0472">Membrane</keyword>
<organism evidence="2 3">
    <name type="scientific">Ectocarpus siliculosus</name>
    <name type="common">Brown alga</name>
    <name type="synonym">Conferva siliculosa</name>
    <dbReference type="NCBI Taxonomy" id="2880"/>
    <lineage>
        <taxon>Eukaryota</taxon>
        <taxon>Sar</taxon>
        <taxon>Stramenopiles</taxon>
        <taxon>Ochrophyta</taxon>
        <taxon>PX clade</taxon>
        <taxon>Phaeophyceae</taxon>
        <taxon>Ectocarpales</taxon>
        <taxon>Ectocarpaceae</taxon>
        <taxon>Ectocarpus</taxon>
    </lineage>
</organism>
<protein>
    <submittedName>
        <fullName evidence="2">Uncharacterized protein</fullName>
    </submittedName>
</protein>
<feature type="transmembrane region" description="Helical" evidence="1">
    <location>
        <begin position="38"/>
        <end position="63"/>
    </location>
</feature>
<keyword evidence="1" id="KW-1133">Transmembrane helix</keyword>
<dbReference type="EMBL" id="FN649760">
    <property type="protein sequence ID" value="CBN78237.1"/>
    <property type="molecule type" value="Genomic_DNA"/>
</dbReference>
<evidence type="ECO:0000313" key="3">
    <source>
        <dbReference type="Proteomes" id="UP000002630"/>
    </source>
</evidence>
<proteinExistence type="predicted"/>
<keyword evidence="1" id="KW-0812">Transmembrane</keyword>
<dbReference type="InParanoid" id="D8LNM7"/>
<keyword evidence="3" id="KW-1185">Reference proteome</keyword>
<sequence length="74" mass="8208">MASPSPSSLAELASSQSPAEQAALADMFTLRRKSIKKLLIFFSHWLSLVSEISSCAVYMWFLIKLGRLCVVRTS</sequence>
<gene>
    <name evidence="2" type="ORF">Esi_0005_0028</name>
</gene>